<proteinExistence type="inferred from homology"/>
<dbReference type="AlphaFoldDB" id="A4RY83"/>
<dbReference type="Proteomes" id="UP000001568">
    <property type="component" value="Chromosome 5"/>
</dbReference>
<dbReference type="GeneID" id="5002014"/>
<dbReference type="OrthoDB" id="67851at2759"/>
<dbReference type="InterPro" id="IPR011147">
    <property type="entry name" value="Bifunc_Aspkin/hSer_DH"/>
</dbReference>
<feature type="active site" description="Proton donor" evidence="12">
    <location>
        <position position="144"/>
    </location>
</feature>
<evidence type="ECO:0000256" key="2">
    <source>
        <dbReference type="ARBA" id="ARBA00005056"/>
    </source>
</evidence>
<dbReference type="FunFam" id="3.30.360.10:FF:000006">
    <property type="entry name" value="Bifunctional aspartokinase/homoserine dehydrogenase"/>
    <property type="match status" value="1"/>
</dbReference>
<evidence type="ECO:0000313" key="18">
    <source>
        <dbReference type="EMBL" id="ABO96177.1"/>
    </source>
</evidence>
<dbReference type="UniPathway" id="UPA00051">
    <property type="reaction ID" value="UER00465"/>
</dbReference>
<feature type="binding site" evidence="13">
    <location>
        <position position="17"/>
    </location>
    <ligand>
        <name>NADPH</name>
        <dbReference type="ChEBI" id="CHEBI:57783"/>
    </ligand>
</feature>
<dbReference type="InterPro" id="IPR019811">
    <property type="entry name" value="HDH_CS"/>
</dbReference>
<evidence type="ECO:0000256" key="4">
    <source>
        <dbReference type="ARBA" id="ARBA00006753"/>
    </source>
</evidence>
<accession>A4RY83</accession>
<evidence type="ECO:0000256" key="9">
    <source>
        <dbReference type="ARBA" id="ARBA00023002"/>
    </source>
</evidence>
<keyword evidence="9 14" id="KW-0560">Oxidoreductase</keyword>
<comment type="pathway">
    <text evidence="3 14">Amino-acid biosynthesis; L-methionine biosynthesis via de novo pathway; L-homoserine from L-aspartate: step 3/3.</text>
</comment>
<dbReference type="GO" id="GO:0009086">
    <property type="term" value="P:methionine biosynthetic process"/>
    <property type="evidence" value="ECO:0007669"/>
    <property type="project" value="UniProtKB-KW"/>
</dbReference>
<dbReference type="STRING" id="436017.A4RY83"/>
<evidence type="ECO:0000256" key="5">
    <source>
        <dbReference type="ARBA" id="ARBA00013213"/>
    </source>
</evidence>
<feature type="domain" description="Aspartate/homoserine dehydrogenase NAD-binding" evidence="17">
    <location>
        <begin position="12"/>
        <end position="68"/>
    </location>
</feature>
<evidence type="ECO:0000256" key="13">
    <source>
        <dbReference type="PIRSR" id="PIRSR036497-2"/>
    </source>
</evidence>
<dbReference type="InterPro" id="IPR036291">
    <property type="entry name" value="NAD(P)-bd_dom_sf"/>
</dbReference>
<dbReference type="Gramene" id="ABO96177">
    <property type="protein sequence ID" value="ABO96177"/>
    <property type="gene ID" value="OSTLU_15610"/>
</dbReference>
<evidence type="ECO:0000259" key="17">
    <source>
        <dbReference type="Pfam" id="PF03447"/>
    </source>
</evidence>
<dbReference type="EMBL" id="CP000585">
    <property type="protein sequence ID" value="ABO96177.1"/>
    <property type="molecule type" value="Genomic_DNA"/>
</dbReference>
<evidence type="ECO:0000256" key="8">
    <source>
        <dbReference type="ARBA" id="ARBA00022857"/>
    </source>
</evidence>
<dbReference type="InterPro" id="IPR001342">
    <property type="entry name" value="HDH_cat"/>
</dbReference>
<evidence type="ECO:0000256" key="15">
    <source>
        <dbReference type="RuleBase" id="RU004171"/>
    </source>
</evidence>
<dbReference type="SUPFAM" id="SSF51735">
    <property type="entry name" value="NAD(P)-binding Rossmann-fold domains"/>
    <property type="match status" value="1"/>
</dbReference>
<name>A4RY83_OSTLU</name>
<comment type="similarity">
    <text evidence="4 15">Belongs to the homoserine dehydrogenase family.</text>
</comment>
<dbReference type="InterPro" id="IPR022697">
    <property type="entry name" value="HDH_short"/>
</dbReference>
<dbReference type="HOGENOM" id="CLU_009116_0_0_1"/>
<comment type="catalytic activity">
    <reaction evidence="11">
        <text>L-homoserine + NADP(+) = L-aspartate 4-semialdehyde + NADPH + H(+)</text>
        <dbReference type="Rhea" id="RHEA:15761"/>
        <dbReference type="ChEBI" id="CHEBI:15378"/>
        <dbReference type="ChEBI" id="CHEBI:57476"/>
        <dbReference type="ChEBI" id="CHEBI:57783"/>
        <dbReference type="ChEBI" id="CHEBI:58349"/>
        <dbReference type="ChEBI" id="CHEBI:537519"/>
        <dbReference type="EC" id="1.1.1.3"/>
    </reaction>
    <physiologicalReaction direction="right-to-left" evidence="11">
        <dbReference type="Rhea" id="RHEA:15763"/>
    </physiologicalReaction>
</comment>
<dbReference type="RefSeq" id="XP_001417884.1">
    <property type="nucleotide sequence ID" value="XM_001417847.1"/>
</dbReference>
<dbReference type="GO" id="GO:0009090">
    <property type="term" value="P:homoserine biosynthetic process"/>
    <property type="evidence" value="ECO:0007669"/>
    <property type="project" value="TreeGrafter"/>
</dbReference>
<keyword evidence="6 14" id="KW-0028">Amino-acid biosynthesis</keyword>
<dbReference type="PIRSF" id="PIRSF036497">
    <property type="entry name" value="HDH_short"/>
    <property type="match status" value="1"/>
</dbReference>
<keyword evidence="10 14" id="KW-0486">Methionine biosynthesis</keyword>
<keyword evidence="7 14" id="KW-0791">Threonine biosynthesis</keyword>
<dbReference type="GO" id="GO:0004412">
    <property type="term" value="F:homoserine dehydrogenase activity"/>
    <property type="evidence" value="ECO:0007669"/>
    <property type="project" value="UniProtKB-EC"/>
</dbReference>
<dbReference type="eggNOG" id="ENOG502QQBK">
    <property type="taxonomic scope" value="Eukaryota"/>
</dbReference>
<dbReference type="Pfam" id="PF03447">
    <property type="entry name" value="NAD_binding_3"/>
    <property type="match status" value="1"/>
</dbReference>
<dbReference type="InterPro" id="IPR005106">
    <property type="entry name" value="Asp/hSer_DH_NAD-bd"/>
</dbReference>
<dbReference type="Pfam" id="PF00742">
    <property type="entry name" value="Homoserine_dh"/>
    <property type="match status" value="1"/>
</dbReference>
<dbReference type="GO" id="GO:0009088">
    <property type="term" value="P:threonine biosynthetic process"/>
    <property type="evidence" value="ECO:0007669"/>
    <property type="project" value="UniProtKB-UniPathway"/>
</dbReference>
<keyword evidence="8 13" id="KW-0521">NADP</keyword>
<dbReference type="KEGG" id="olu:OSTLU_15610"/>
<feature type="domain" description="Homoserine dehydrogenase catalytic" evidence="16">
    <location>
        <begin position="76"/>
        <end position="277"/>
    </location>
</feature>
<organism evidence="18 19">
    <name type="scientific">Ostreococcus lucimarinus (strain CCE9901)</name>
    <dbReference type="NCBI Taxonomy" id="436017"/>
    <lineage>
        <taxon>Eukaryota</taxon>
        <taxon>Viridiplantae</taxon>
        <taxon>Chlorophyta</taxon>
        <taxon>Mamiellophyceae</taxon>
        <taxon>Mamiellales</taxon>
        <taxon>Bathycoccaceae</taxon>
        <taxon>Ostreococcus</taxon>
    </lineage>
</organism>
<comment type="cofactor">
    <cofactor evidence="1">
        <name>a metal cation</name>
        <dbReference type="ChEBI" id="CHEBI:25213"/>
    </cofactor>
</comment>
<dbReference type="UniPathway" id="UPA00050">
    <property type="reaction ID" value="UER00063"/>
</dbReference>
<evidence type="ECO:0000256" key="11">
    <source>
        <dbReference type="ARBA" id="ARBA00048841"/>
    </source>
</evidence>
<evidence type="ECO:0000256" key="12">
    <source>
        <dbReference type="PIRSR" id="PIRSR036497-1"/>
    </source>
</evidence>
<evidence type="ECO:0000256" key="6">
    <source>
        <dbReference type="ARBA" id="ARBA00022605"/>
    </source>
</evidence>
<comment type="pathway">
    <text evidence="2 14">Amino-acid biosynthesis; L-threonine biosynthesis; L-threonine from L-aspartate: step 3/5.</text>
</comment>
<dbReference type="SUPFAM" id="SSF55347">
    <property type="entry name" value="Glyceraldehyde-3-phosphate dehydrogenase-like, C-terminal domain"/>
    <property type="match status" value="1"/>
</dbReference>
<gene>
    <name evidence="18" type="ORF">OSTLU_15610</name>
</gene>
<dbReference type="PROSITE" id="PS01042">
    <property type="entry name" value="HOMOSER_DHGENASE"/>
    <property type="match status" value="1"/>
</dbReference>
<protein>
    <recommendedName>
        <fullName evidence="5 14">Homoserine dehydrogenase</fullName>
        <ecNumber evidence="5 14">1.1.1.3</ecNumber>
    </recommendedName>
</protein>
<evidence type="ECO:0000259" key="16">
    <source>
        <dbReference type="Pfam" id="PF00742"/>
    </source>
</evidence>
<evidence type="ECO:0000256" key="1">
    <source>
        <dbReference type="ARBA" id="ARBA00001920"/>
    </source>
</evidence>
<dbReference type="GO" id="GO:0050661">
    <property type="term" value="F:NADP binding"/>
    <property type="evidence" value="ECO:0007669"/>
    <property type="project" value="InterPro"/>
</dbReference>
<sequence length="286" mass="30014">MQCCSSPNATVCVVDATSSEDVSALYAPWLERRWHVVTCNKKVNSGNLEYYTRCMDATKNGGGKWFVEATIGAGLPIVSTLRTLVATGDEIESVQGIFSGTMSFLFNTWDGESAFSETVALAKAAGYTEPDPREDLNGLDVARKVVIAARECGVALSLDDVVVQSMVPSELASCSADEFLERYAENDAAMAQAAANASKKGCVLRFVGHVDVKARSASVRLVEFAKAHPFATLSGADNIFEIKTARYGPTGGSTPLIVRGPGAGAAVTAAGVFGDIVGLAKNLSLA</sequence>
<feature type="binding site" evidence="13">
    <location>
        <position position="41"/>
    </location>
    <ligand>
        <name>NADPH</name>
        <dbReference type="ChEBI" id="CHEBI:57783"/>
    </ligand>
</feature>
<evidence type="ECO:0000313" key="19">
    <source>
        <dbReference type="Proteomes" id="UP000001568"/>
    </source>
</evidence>
<evidence type="ECO:0000256" key="14">
    <source>
        <dbReference type="RuleBase" id="RU000579"/>
    </source>
</evidence>
<dbReference type="PANTHER" id="PTHR43070">
    <property type="match status" value="1"/>
</dbReference>
<dbReference type="Gene3D" id="3.30.360.10">
    <property type="entry name" value="Dihydrodipicolinate Reductase, domain 2"/>
    <property type="match status" value="1"/>
</dbReference>
<dbReference type="Gene3D" id="3.40.50.720">
    <property type="entry name" value="NAD(P)-binding Rossmann-like Domain"/>
    <property type="match status" value="1"/>
</dbReference>
<evidence type="ECO:0000256" key="3">
    <source>
        <dbReference type="ARBA" id="ARBA00005062"/>
    </source>
</evidence>
<dbReference type="OMA" id="RESYTHY"/>
<feature type="binding site" evidence="13">
    <location>
        <position position="129"/>
    </location>
    <ligand>
        <name>L-homoserine</name>
        <dbReference type="ChEBI" id="CHEBI:57476"/>
    </ligand>
</feature>
<reference evidence="18 19" key="1">
    <citation type="journal article" date="2007" name="Proc. Natl. Acad. Sci. U.S.A.">
        <title>The tiny eukaryote Ostreococcus provides genomic insights into the paradox of plankton speciation.</title>
        <authorList>
            <person name="Palenik B."/>
            <person name="Grimwood J."/>
            <person name="Aerts A."/>
            <person name="Rouze P."/>
            <person name="Salamov A."/>
            <person name="Putnam N."/>
            <person name="Dupont C."/>
            <person name="Jorgensen R."/>
            <person name="Derelle E."/>
            <person name="Rombauts S."/>
            <person name="Zhou K."/>
            <person name="Otillar R."/>
            <person name="Merchant S.S."/>
            <person name="Podell S."/>
            <person name="Gaasterland T."/>
            <person name="Napoli C."/>
            <person name="Gendler K."/>
            <person name="Manuell A."/>
            <person name="Tai V."/>
            <person name="Vallon O."/>
            <person name="Piganeau G."/>
            <person name="Jancek S."/>
            <person name="Heijde M."/>
            <person name="Jabbari K."/>
            <person name="Bowler C."/>
            <person name="Lohr M."/>
            <person name="Robbens S."/>
            <person name="Werner G."/>
            <person name="Dubchak I."/>
            <person name="Pazour G.J."/>
            <person name="Ren Q."/>
            <person name="Paulsen I."/>
            <person name="Delwiche C."/>
            <person name="Schmutz J."/>
            <person name="Rokhsar D."/>
            <person name="Van de Peer Y."/>
            <person name="Moreau H."/>
            <person name="Grigoriev I.V."/>
        </authorList>
    </citation>
    <scope>NUCLEOTIDE SEQUENCE [LARGE SCALE GENOMIC DNA]</scope>
    <source>
        <strain evidence="18 19">CCE9901</strain>
    </source>
</reference>
<dbReference type="PANTHER" id="PTHR43070:SF5">
    <property type="entry name" value="HOMOSERINE DEHYDROGENASE"/>
    <property type="match status" value="1"/>
</dbReference>
<evidence type="ECO:0000256" key="7">
    <source>
        <dbReference type="ARBA" id="ARBA00022697"/>
    </source>
</evidence>
<keyword evidence="19" id="KW-1185">Reference proteome</keyword>
<evidence type="ECO:0000256" key="10">
    <source>
        <dbReference type="ARBA" id="ARBA00023167"/>
    </source>
</evidence>
<dbReference type="EC" id="1.1.1.3" evidence="5 14"/>